<evidence type="ECO:0000256" key="6">
    <source>
        <dbReference type="ARBA" id="ARBA00023163"/>
    </source>
</evidence>
<dbReference type="Pfam" id="PF04082">
    <property type="entry name" value="Fungal_trans"/>
    <property type="match status" value="1"/>
</dbReference>
<comment type="caution">
    <text evidence="12">The sequence shown here is derived from an EMBL/GenBank/DDBJ whole genome shotgun (WGS) entry which is preliminary data.</text>
</comment>
<feature type="domain" description="Zn(2)-C6 fungal-type" evidence="10">
    <location>
        <begin position="87"/>
        <end position="116"/>
    </location>
</feature>
<dbReference type="SMART" id="SM00066">
    <property type="entry name" value="GAL4"/>
    <property type="match status" value="1"/>
</dbReference>
<accession>A0A9W4XLY2</accession>
<keyword evidence="1" id="KW-0479">Metal-binding</keyword>
<evidence type="ECO:0000256" key="8">
    <source>
        <dbReference type="PROSITE-ProRule" id="PRU00042"/>
    </source>
</evidence>
<keyword evidence="7" id="KW-0539">Nucleus</keyword>
<dbReference type="PROSITE" id="PS50157">
    <property type="entry name" value="ZINC_FINGER_C2H2_2"/>
    <property type="match status" value="2"/>
</dbReference>
<protein>
    <submittedName>
        <fullName evidence="12">Uncharacterized protein</fullName>
    </submittedName>
</protein>
<dbReference type="GO" id="GO:0006351">
    <property type="term" value="P:DNA-templated transcription"/>
    <property type="evidence" value="ECO:0007669"/>
    <property type="project" value="InterPro"/>
</dbReference>
<keyword evidence="3 8" id="KW-0863">Zinc-finger</keyword>
<evidence type="ECO:0000256" key="1">
    <source>
        <dbReference type="ARBA" id="ARBA00022723"/>
    </source>
</evidence>
<dbReference type="InterPro" id="IPR013087">
    <property type="entry name" value="Znf_C2H2_type"/>
</dbReference>
<keyword evidence="2" id="KW-0677">Repeat</keyword>
<dbReference type="FunFam" id="3.30.160.60:FF:000100">
    <property type="entry name" value="Zinc finger 45-like"/>
    <property type="match status" value="2"/>
</dbReference>
<evidence type="ECO:0000256" key="4">
    <source>
        <dbReference type="ARBA" id="ARBA00022833"/>
    </source>
</evidence>
<dbReference type="PROSITE" id="PS00463">
    <property type="entry name" value="ZN2_CY6_FUNGAL_1"/>
    <property type="match status" value="1"/>
</dbReference>
<keyword evidence="6" id="KW-0804">Transcription</keyword>
<organism evidence="12 13">
    <name type="scientific">Periconia digitata</name>
    <dbReference type="NCBI Taxonomy" id="1303443"/>
    <lineage>
        <taxon>Eukaryota</taxon>
        <taxon>Fungi</taxon>
        <taxon>Dikarya</taxon>
        <taxon>Ascomycota</taxon>
        <taxon>Pezizomycotina</taxon>
        <taxon>Dothideomycetes</taxon>
        <taxon>Pleosporomycetidae</taxon>
        <taxon>Pleosporales</taxon>
        <taxon>Massarineae</taxon>
        <taxon>Periconiaceae</taxon>
        <taxon>Periconia</taxon>
    </lineage>
</organism>
<dbReference type="InterPro" id="IPR036864">
    <property type="entry name" value="Zn2-C6_fun-type_DNA-bd_sf"/>
</dbReference>
<dbReference type="GO" id="GO:0000981">
    <property type="term" value="F:DNA-binding transcription factor activity, RNA polymerase II-specific"/>
    <property type="evidence" value="ECO:0007669"/>
    <property type="project" value="InterPro"/>
</dbReference>
<reference evidence="12" key="1">
    <citation type="submission" date="2023-01" db="EMBL/GenBank/DDBJ databases">
        <authorList>
            <person name="Van Ghelder C."/>
            <person name="Rancurel C."/>
        </authorList>
    </citation>
    <scope>NUCLEOTIDE SEQUENCE</scope>
    <source>
        <strain evidence="12">CNCM I-4278</strain>
    </source>
</reference>
<keyword evidence="4" id="KW-0862">Zinc</keyword>
<dbReference type="InterPro" id="IPR036236">
    <property type="entry name" value="Znf_C2H2_sf"/>
</dbReference>
<feature type="region of interest" description="Disordered" evidence="9">
    <location>
        <begin position="134"/>
        <end position="166"/>
    </location>
</feature>
<dbReference type="PROSITE" id="PS00028">
    <property type="entry name" value="ZINC_FINGER_C2H2_1"/>
    <property type="match status" value="2"/>
</dbReference>
<name>A0A9W4XLY2_9PLEO</name>
<evidence type="ECO:0000313" key="13">
    <source>
        <dbReference type="Proteomes" id="UP001152607"/>
    </source>
</evidence>
<dbReference type="SUPFAM" id="SSF57667">
    <property type="entry name" value="beta-beta-alpha zinc fingers"/>
    <property type="match status" value="1"/>
</dbReference>
<dbReference type="SUPFAM" id="SSF57701">
    <property type="entry name" value="Zn2/Cys6 DNA-binding domain"/>
    <property type="match status" value="1"/>
</dbReference>
<gene>
    <name evidence="12" type="ORF">PDIGIT_LOCUS2945</name>
</gene>
<evidence type="ECO:0000256" key="2">
    <source>
        <dbReference type="ARBA" id="ARBA00022737"/>
    </source>
</evidence>
<dbReference type="OrthoDB" id="40579at2759"/>
<dbReference type="GO" id="GO:0008270">
    <property type="term" value="F:zinc ion binding"/>
    <property type="evidence" value="ECO:0007669"/>
    <property type="project" value="UniProtKB-KW"/>
</dbReference>
<evidence type="ECO:0000259" key="11">
    <source>
        <dbReference type="PROSITE" id="PS50157"/>
    </source>
</evidence>
<feature type="domain" description="C2H2-type" evidence="11">
    <location>
        <begin position="47"/>
        <end position="74"/>
    </location>
</feature>
<evidence type="ECO:0000256" key="5">
    <source>
        <dbReference type="ARBA" id="ARBA00023015"/>
    </source>
</evidence>
<dbReference type="InterPro" id="IPR001138">
    <property type="entry name" value="Zn2Cys6_DnaBD"/>
</dbReference>
<dbReference type="GO" id="GO:0003677">
    <property type="term" value="F:DNA binding"/>
    <property type="evidence" value="ECO:0007669"/>
    <property type="project" value="InterPro"/>
</dbReference>
<evidence type="ECO:0000256" key="3">
    <source>
        <dbReference type="ARBA" id="ARBA00022771"/>
    </source>
</evidence>
<proteinExistence type="predicted"/>
<dbReference type="CDD" id="cd00067">
    <property type="entry name" value="GAL4"/>
    <property type="match status" value="1"/>
</dbReference>
<dbReference type="InterPro" id="IPR007219">
    <property type="entry name" value="XnlR_reg_dom"/>
</dbReference>
<dbReference type="Gene3D" id="4.10.240.10">
    <property type="entry name" value="Zn(2)-C6 fungal-type DNA-binding domain"/>
    <property type="match status" value="1"/>
</dbReference>
<dbReference type="EMBL" id="CAOQHR010000002">
    <property type="protein sequence ID" value="CAI6303947.1"/>
    <property type="molecule type" value="Genomic_DNA"/>
</dbReference>
<evidence type="ECO:0000256" key="9">
    <source>
        <dbReference type="SAM" id="MobiDB-lite"/>
    </source>
</evidence>
<dbReference type="AlphaFoldDB" id="A0A9W4XLY2"/>
<evidence type="ECO:0000313" key="12">
    <source>
        <dbReference type="EMBL" id="CAI6303947.1"/>
    </source>
</evidence>
<evidence type="ECO:0000259" key="10">
    <source>
        <dbReference type="PROSITE" id="PS50048"/>
    </source>
</evidence>
<keyword evidence="5" id="KW-0805">Transcription regulation</keyword>
<evidence type="ECO:0000256" key="7">
    <source>
        <dbReference type="ARBA" id="ARBA00023242"/>
    </source>
</evidence>
<dbReference type="PROSITE" id="PS50048">
    <property type="entry name" value="ZN2_CY6_FUNGAL_2"/>
    <property type="match status" value="1"/>
</dbReference>
<dbReference type="Gene3D" id="3.30.160.60">
    <property type="entry name" value="Classic Zinc Finger"/>
    <property type="match status" value="2"/>
</dbReference>
<dbReference type="PANTHER" id="PTHR47660:SF2">
    <property type="entry name" value="TRANSCRIPTION FACTOR WITH C2H2 AND ZN(2)-CYS(6) DNA BINDING DOMAIN (EUROFUNG)"/>
    <property type="match status" value="1"/>
</dbReference>
<dbReference type="SMART" id="SM00355">
    <property type="entry name" value="ZnF_C2H2"/>
    <property type="match status" value="2"/>
</dbReference>
<dbReference type="Proteomes" id="UP001152607">
    <property type="component" value="Unassembled WGS sequence"/>
</dbReference>
<feature type="domain" description="C2H2-type" evidence="11">
    <location>
        <begin position="19"/>
        <end position="46"/>
    </location>
</feature>
<keyword evidence="13" id="KW-1185">Reference proteome</keyword>
<dbReference type="PANTHER" id="PTHR47660">
    <property type="entry name" value="TRANSCRIPTION FACTOR WITH C2H2 AND ZN(2)-CYS(6) DNA BINDING DOMAIN (EUROFUNG)-RELATED-RELATED"/>
    <property type="match status" value="1"/>
</dbReference>
<sequence length="859" mass="96974">MQSTMEIVTPVADEKERLFQCSTCQRSFTRIDHLMRHVRSHTKEKPYICPTCEKGFARIDLLKRHSENHKSKRARKEIVRQSRVVQACEECSNLHLRCTDDKPCTRCLKKNITCRVASSDQNTLDAAQGLLEISHHPGYDPHSQPPEQDYGEEPYQPPEGISAIDPSLDAPNEDASINMSNDSHSTTELPASITPYVDGNIVMFDNQSPMDPLLPDYVRNMQQESCLSGFATPRNAMDLSFNWDMDFTALDFGMLDQFNTQGLPQMDLLSTEIQDSFRTPQREMTNPDNHDDVSARAEVFKDSVWKYQPSRNINPSIADESHIALSDGNASRQQHPRMPVRRVINERLASVSRDKLLALILSSSNPSNLERISSGFPSLDLLDGTIQKFFTAPSINAASWFHVPTFSLATTTPELLSCIVAAGAFSMPDVALQKLGLAFQEASMTAVAKVVQHDNSAVRNIQFLQVQMLQIEVATWSGINRKMEIAESFFQIPVTMLRRGGRFRHYTWKNIVPDPNDSGSELQKKWQDWVSQESWVRLAHRYIEFDCQSSIALLKTPLIQYSEMQLPIPCSDHLWYAPSASAWKTAYLANPPAERPNPHNCLHGLGHVAHQGPAHLAYLYVLWGMIFDYRQMLQLMSTAPATSNSLLLPSRCTELLKLCEVFRVSTRATDKHADIMMEVLLMHIYVPMDDIQTFAGIAGPEEARHSYPALRDWAATIPARQGLWHAGQVIRLIESLPKGTLRNFYAMMVYHAGLVLWSYGMLRRPSQNRPPCDDDDVAVRLNCEECIEVKRFITFERGQPMLRRYGSTEADALLSAPSDVIVMIMQVLQQNHDAIDGALPSLVESLLHLLLGLRSATQQ</sequence>
<dbReference type="Pfam" id="PF00096">
    <property type="entry name" value="zf-C2H2"/>
    <property type="match status" value="1"/>
</dbReference>
<dbReference type="Pfam" id="PF00172">
    <property type="entry name" value="Zn_clus"/>
    <property type="match status" value="1"/>
</dbReference>